<dbReference type="OrthoDB" id="275876at2759"/>
<dbReference type="AlphaFoldDB" id="A0A0H2RYA4"/>
<evidence type="ECO:0000256" key="3">
    <source>
        <dbReference type="ARBA" id="ARBA00023274"/>
    </source>
</evidence>
<dbReference type="EMBL" id="KQ085909">
    <property type="protein sequence ID" value="KLO17055.1"/>
    <property type="molecule type" value="Genomic_DNA"/>
</dbReference>
<dbReference type="PANTHER" id="PTHR10746:SF6">
    <property type="entry name" value="LARGE RIBOSOMAL SUBUNIT PROTEIN UL4M"/>
    <property type="match status" value="1"/>
</dbReference>
<evidence type="ECO:0000256" key="1">
    <source>
        <dbReference type="ARBA" id="ARBA00010528"/>
    </source>
</evidence>
<comment type="similarity">
    <text evidence="1">Belongs to the universal ribosomal protein uL4 family.</text>
</comment>
<dbReference type="InParanoid" id="A0A0H2RYA4"/>
<accession>A0A0H2RYA4</accession>
<keyword evidence="7" id="KW-1185">Reference proteome</keyword>
<sequence length="316" mass="34570">MLSLARRNISKAVRCLSTQADAPVYLALSNLLPSQNANEEVVALNPSVFAQPIRRDILFLCVNHDRDALRQGSASTKTRGEVAGSGRKIRPQKGTGRARLGDAQSPMLRGGGVAFGPKPRDFATDLPRKVRMLGMRIALSSRVREDALGVTSSLDWPLGAKTGPFANRIARLGWSHTLFLVGSSTGTSQSHIPLTPDEIVRAQQYFDPSAGLPPRLARVTRNIPNVHLMRAEDANVLTLLKWPRVVLDLAAVDYFERLLGLDVPEHLRIPAPPPPLIPLRFSRAIAGRSGKFSPRISDDDQGQDVVESVGERQMFE</sequence>
<dbReference type="InterPro" id="IPR013005">
    <property type="entry name" value="Ribosomal_uL4-like"/>
</dbReference>
<proteinExistence type="inferred from homology"/>
<dbReference type="GO" id="GO:0006412">
    <property type="term" value="P:translation"/>
    <property type="evidence" value="ECO:0007669"/>
    <property type="project" value="InterPro"/>
</dbReference>
<dbReference type="InterPro" id="IPR023574">
    <property type="entry name" value="Ribosomal_uL4_dom_sf"/>
</dbReference>
<name>A0A0H2RYA4_9AGAM</name>
<gene>
    <name evidence="6" type="ORF">SCHPADRAFT_919684</name>
</gene>
<dbReference type="NCBIfam" id="TIGR03953">
    <property type="entry name" value="rplD_bact"/>
    <property type="match status" value="1"/>
</dbReference>
<dbReference type="InterPro" id="IPR002136">
    <property type="entry name" value="Ribosomal_uL4"/>
</dbReference>
<feature type="region of interest" description="Disordered" evidence="5">
    <location>
        <begin position="292"/>
        <end position="316"/>
    </location>
</feature>
<dbReference type="STRING" id="27342.A0A0H2RYA4"/>
<feature type="region of interest" description="Disordered" evidence="5">
    <location>
        <begin position="71"/>
        <end position="103"/>
    </location>
</feature>
<dbReference type="Proteomes" id="UP000053477">
    <property type="component" value="Unassembled WGS sequence"/>
</dbReference>
<reference evidence="6 7" key="1">
    <citation type="submission" date="2015-04" db="EMBL/GenBank/DDBJ databases">
        <title>Complete genome sequence of Schizopora paradoxa KUC8140, a cosmopolitan wood degrader in East Asia.</title>
        <authorList>
            <consortium name="DOE Joint Genome Institute"/>
            <person name="Min B."/>
            <person name="Park H."/>
            <person name="Jang Y."/>
            <person name="Kim J.-J."/>
            <person name="Kim K.H."/>
            <person name="Pangilinan J."/>
            <person name="Lipzen A."/>
            <person name="Riley R."/>
            <person name="Grigoriev I.V."/>
            <person name="Spatafora J.W."/>
            <person name="Choi I.-G."/>
        </authorList>
    </citation>
    <scope>NUCLEOTIDE SEQUENCE [LARGE SCALE GENOMIC DNA]</scope>
    <source>
        <strain evidence="6 7">KUC8140</strain>
    </source>
</reference>
<dbReference type="Pfam" id="PF00573">
    <property type="entry name" value="Ribosomal_L4"/>
    <property type="match status" value="1"/>
</dbReference>
<keyword evidence="3" id="KW-0687">Ribonucleoprotein</keyword>
<evidence type="ECO:0000313" key="6">
    <source>
        <dbReference type="EMBL" id="KLO17055.1"/>
    </source>
</evidence>
<evidence type="ECO:0000256" key="2">
    <source>
        <dbReference type="ARBA" id="ARBA00022980"/>
    </source>
</evidence>
<organism evidence="6 7">
    <name type="scientific">Schizopora paradoxa</name>
    <dbReference type="NCBI Taxonomy" id="27342"/>
    <lineage>
        <taxon>Eukaryota</taxon>
        <taxon>Fungi</taxon>
        <taxon>Dikarya</taxon>
        <taxon>Basidiomycota</taxon>
        <taxon>Agaricomycotina</taxon>
        <taxon>Agaricomycetes</taxon>
        <taxon>Hymenochaetales</taxon>
        <taxon>Schizoporaceae</taxon>
        <taxon>Schizopora</taxon>
    </lineage>
</organism>
<dbReference type="PANTHER" id="PTHR10746">
    <property type="entry name" value="50S RIBOSOMAL PROTEIN L4"/>
    <property type="match status" value="1"/>
</dbReference>
<dbReference type="Gene3D" id="3.40.1370.10">
    <property type="match status" value="1"/>
</dbReference>
<protein>
    <recommendedName>
        <fullName evidence="4">Large ribosomal subunit protein uL4m</fullName>
    </recommendedName>
</protein>
<dbReference type="GO" id="GO:1990904">
    <property type="term" value="C:ribonucleoprotein complex"/>
    <property type="evidence" value="ECO:0007669"/>
    <property type="project" value="UniProtKB-KW"/>
</dbReference>
<evidence type="ECO:0000313" key="7">
    <source>
        <dbReference type="Proteomes" id="UP000053477"/>
    </source>
</evidence>
<dbReference type="SUPFAM" id="SSF52166">
    <property type="entry name" value="Ribosomal protein L4"/>
    <property type="match status" value="1"/>
</dbReference>
<dbReference type="HAMAP" id="MF_01328_B">
    <property type="entry name" value="Ribosomal_uL4_B"/>
    <property type="match status" value="1"/>
</dbReference>
<keyword evidence="2 6" id="KW-0689">Ribosomal protein</keyword>
<evidence type="ECO:0000256" key="5">
    <source>
        <dbReference type="SAM" id="MobiDB-lite"/>
    </source>
</evidence>
<evidence type="ECO:0000256" key="4">
    <source>
        <dbReference type="ARBA" id="ARBA00040565"/>
    </source>
</evidence>
<dbReference type="GO" id="GO:0005840">
    <property type="term" value="C:ribosome"/>
    <property type="evidence" value="ECO:0007669"/>
    <property type="project" value="UniProtKB-KW"/>
</dbReference>
<dbReference type="GO" id="GO:0003735">
    <property type="term" value="F:structural constituent of ribosome"/>
    <property type="evidence" value="ECO:0007669"/>
    <property type="project" value="InterPro"/>
</dbReference>